<keyword evidence="5" id="KW-1185">Reference proteome</keyword>
<dbReference type="Gene3D" id="3.90.180.10">
    <property type="entry name" value="Medium-chain alcohol dehydrogenases, catalytic domain"/>
    <property type="match status" value="1"/>
</dbReference>
<dbReference type="GO" id="GO:0008270">
    <property type="term" value="F:zinc ion binding"/>
    <property type="evidence" value="ECO:0007669"/>
    <property type="project" value="InterPro"/>
</dbReference>
<dbReference type="SUPFAM" id="SSF51735">
    <property type="entry name" value="NAD(P)-binding Rossmann-fold domains"/>
    <property type="match status" value="1"/>
</dbReference>
<dbReference type="InterPro" id="IPR002364">
    <property type="entry name" value="Quin_OxRdtase/zeta-crystal_CS"/>
</dbReference>
<dbReference type="InterPro" id="IPR011032">
    <property type="entry name" value="GroES-like_sf"/>
</dbReference>
<protein>
    <submittedName>
        <fullName evidence="4">NADPh quinone reductase</fullName>
    </submittedName>
</protein>
<accession>A0A9P6JY53</accession>
<evidence type="ECO:0000313" key="5">
    <source>
        <dbReference type="Proteomes" id="UP000723463"/>
    </source>
</evidence>
<dbReference type="InterPro" id="IPR011990">
    <property type="entry name" value="TPR-like_helical_dom_sf"/>
</dbReference>
<dbReference type="SMART" id="SM00671">
    <property type="entry name" value="SEL1"/>
    <property type="match status" value="12"/>
</dbReference>
<feature type="compositionally biased region" description="Basic and acidic residues" evidence="2">
    <location>
        <begin position="340"/>
        <end position="354"/>
    </location>
</feature>
<reference evidence="4" key="1">
    <citation type="journal article" date="2020" name="Fungal Divers.">
        <title>Resolving the Mortierellaceae phylogeny through synthesis of multi-gene phylogenetics and phylogenomics.</title>
        <authorList>
            <person name="Vandepol N."/>
            <person name="Liber J."/>
            <person name="Desiro A."/>
            <person name="Na H."/>
            <person name="Kennedy M."/>
            <person name="Barry K."/>
            <person name="Grigoriev I.V."/>
            <person name="Miller A.N."/>
            <person name="O'Donnell K."/>
            <person name="Stajich J.E."/>
            <person name="Bonito G."/>
        </authorList>
    </citation>
    <scope>NUCLEOTIDE SEQUENCE</scope>
    <source>
        <strain evidence="4">NRRL 2591</strain>
    </source>
</reference>
<dbReference type="EMBL" id="JAAAXW010000415">
    <property type="protein sequence ID" value="KAF9537360.1"/>
    <property type="molecule type" value="Genomic_DNA"/>
</dbReference>
<dbReference type="InterPro" id="IPR013154">
    <property type="entry name" value="ADH-like_N"/>
</dbReference>
<comment type="similarity">
    <text evidence="1">Belongs to the sel-1 family.</text>
</comment>
<dbReference type="Pfam" id="PF08238">
    <property type="entry name" value="Sel1"/>
    <property type="match status" value="12"/>
</dbReference>
<dbReference type="Gene3D" id="3.40.50.720">
    <property type="entry name" value="NAD(P)-binding Rossmann-like Domain"/>
    <property type="match status" value="1"/>
</dbReference>
<dbReference type="Gene3D" id="1.25.40.10">
    <property type="entry name" value="Tetratricopeptide repeat domain"/>
    <property type="match status" value="3"/>
</dbReference>
<dbReference type="CDD" id="cd08267">
    <property type="entry name" value="MDR1"/>
    <property type="match status" value="1"/>
</dbReference>
<dbReference type="InterPro" id="IPR050767">
    <property type="entry name" value="Sel1_AlgK"/>
</dbReference>
<sequence length="816" mass="88935">MTTSTPSLPATAKSLQWTTVGKPADVLSLNEATPLPTITGSNVLIKVHAAAVNPVDWKLMKGGVPRFLMPSIKVPGVDIAGTVVAVGPKAGERVQIGDQVMVLLSLFQSGGLAEYTLVDESLVAKKPERWSFEQAASMPLATMTVWQALVDYGKFQKGDKVLINGASGGTGTVAVQLAKALGAYVVGVCSGSNAQMVKDLGADEVVDYRTTDVTEKFTNQDFDIVFDAATTGDQFWAKRHTLIKPSGSLVLIVPKDNVTNTPFHMLYAGACVASKKATTFLQRGPGYHLILTERDGVELEEAVKVLEDAKVDPTIDSVYEFTLPSYRDKEVMMGDEDEDRGSTDDKMFMDHWNEHDDDDDEDQDDPRGQWGVAQLYDYALGVPLNYLLAMEWYQKAAAKGYAPSLCAIGDLYANGQGVEQDYTMALKWYSKAAEQDHAEAEFEIGEMYRLGQGVLVDEASALTWFGCAMEHGDVDGWGDFTRAFIYIFGVGVEKDSTVAFECMLKAAKKGHLNAQVVVGGWYHSGTEVPQDYGKAMKWVINPATQGLSSAQQVVGTMFYHGQGVPQDKAQAFQWFLTAAKQEYQASMTDVGLMYCNGTGVSQDYEQGRFWLTKAATKGRAHAQRELGFLYFEGLGGPADHPTAFEWFLKAAEQNHPVARADVGNMNHYGRGTAQNLPKAVECLLKSVNLNLAVAQQELDAMLFIGEGFPTNQSVAFELILKAAEQSHAEAQSNIGVMYSTGKGAFQNHIRAVEWWRKAAEQGHASAQFELVMAYLGGKGVSVSVAGARELFALAAAQGHEETKAYLEYIQNNNLEQ</sequence>
<dbReference type="SMART" id="SM00829">
    <property type="entry name" value="PKS_ER"/>
    <property type="match status" value="1"/>
</dbReference>
<evidence type="ECO:0000256" key="1">
    <source>
        <dbReference type="ARBA" id="ARBA00038101"/>
    </source>
</evidence>
<dbReference type="Pfam" id="PF00107">
    <property type="entry name" value="ADH_zinc_N"/>
    <property type="match status" value="1"/>
</dbReference>
<comment type="caution">
    <text evidence="4">The sequence shown here is derived from an EMBL/GenBank/DDBJ whole genome shotgun (WGS) entry which is preliminary data.</text>
</comment>
<dbReference type="InterPro" id="IPR020843">
    <property type="entry name" value="ER"/>
</dbReference>
<dbReference type="PANTHER" id="PTHR11102">
    <property type="entry name" value="SEL-1-LIKE PROTEIN"/>
    <property type="match status" value="1"/>
</dbReference>
<feature type="compositionally biased region" description="Acidic residues" evidence="2">
    <location>
        <begin position="355"/>
        <end position="364"/>
    </location>
</feature>
<dbReference type="InterPro" id="IPR036291">
    <property type="entry name" value="NAD(P)-bd_dom_sf"/>
</dbReference>
<dbReference type="PROSITE" id="PS01162">
    <property type="entry name" value="QOR_ZETA_CRYSTAL"/>
    <property type="match status" value="1"/>
</dbReference>
<dbReference type="InterPro" id="IPR013149">
    <property type="entry name" value="ADH-like_C"/>
</dbReference>
<proteinExistence type="inferred from homology"/>
<feature type="region of interest" description="Disordered" evidence="2">
    <location>
        <begin position="332"/>
        <end position="368"/>
    </location>
</feature>
<dbReference type="Proteomes" id="UP000723463">
    <property type="component" value="Unassembled WGS sequence"/>
</dbReference>
<dbReference type="Pfam" id="PF08240">
    <property type="entry name" value="ADH_N"/>
    <property type="match status" value="1"/>
</dbReference>
<dbReference type="SUPFAM" id="SSF81901">
    <property type="entry name" value="HCP-like"/>
    <property type="match status" value="3"/>
</dbReference>
<dbReference type="InterPro" id="IPR006597">
    <property type="entry name" value="Sel1-like"/>
</dbReference>
<evidence type="ECO:0000256" key="2">
    <source>
        <dbReference type="SAM" id="MobiDB-lite"/>
    </source>
</evidence>
<evidence type="ECO:0000313" key="4">
    <source>
        <dbReference type="EMBL" id="KAF9537360.1"/>
    </source>
</evidence>
<dbReference type="GO" id="GO:0016491">
    <property type="term" value="F:oxidoreductase activity"/>
    <property type="evidence" value="ECO:0007669"/>
    <property type="project" value="InterPro"/>
</dbReference>
<evidence type="ECO:0000259" key="3">
    <source>
        <dbReference type="SMART" id="SM00829"/>
    </source>
</evidence>
<name>A0A9P6JY53_9FUNG</name>
<dbReference type="AlphaFoldDB" id="A0A9P6JY53"/>
<feature type="domain" description="Enoyl reductase (ER)" evidence="3">
    <location>
        <begin position="22"/>
        <end position="311"/>
    </location>
</feature>
<dbReference type="SUPFAM" id="SSF50129">
    <property type="entry name" value="GroES-like"/>
    <property type="match status" value="1"/>
</dbReference>
<organism evidence="4 5">
    <name type="scientific">Mortierella hygrophila</name>
    <dbReference type="NCBI Taxonomy" id="979708"/>
    <lineage>
        <taxon>Eukaryota</taxon>
        <taxon>Fungi</taxon>
        <taxon>Fungi incertae sedis</taxon>
        <taxon>Mucoromycota</taxon>
        <taxon>Mortierellomycotina</taxon>
        <taxon>Mortierellomycetes</taxon>
        <taxon>Mortierellales</taxon>
        <taxon>Mortierellaceae</taxon>
        <taxon>Mortierella</taxon>
    </lineage>
</organism>
<gene>
    <name evidence="4" type="primary">CMK15_2</name>
    <name evidence="4" type="ORF">EC957_008400</name>
</gene>
<dbReference type="PANTHER" id="PTHR11102:SF160">
    <property type="entry name" value="ERAD-ASSOCIATED E3 UBIQUITIN-PROTEIN LIGASE COMPONENT HRD3"/>
    <property type="match status" value="1"/>
</dbReference>